<dbReference type="InterPro" id="IPR001853">
    <property type="entry name" value="DSBA-like_thioredoxin_dom"/>
</dbReference>
<dbReference type="Proteomes" id="UP000551878">
    <property type="component" value="Unassembled WGS sequence"/>
</dbReference>
<dbReference type="GO" id="GO:0016491">
    <property type="term" value="F:oxidoreductase activity"/>
    <property type="evidence" value="ECO:0007669"/>
    <property type="project" value="InterPro"/>
</dbReference>
<feature type="domain" description="DSBA-like thioredoxin" evidence="1">
    <location>
        <begin position="2"/>
        <end position="170"/>
    </location>
</feature>
<dbReference type="Gene3D" id="3.40.30.10">
    <property type="entry name" value="Glutaredoxin"/>
    <property type="match status" value="1"/>
</dbReference>
<comment type="caution">
    <text evidence="2">The sequence shown here is derived from an EMBL/GenBank/DDBJ whole genome shotgun (WGS) entry which is preliminary data.</text>
</comment>
<dbReference type="EMBL" id="JACHHB010000026">
    <property type="protein sequence ID" value="MBB5175110.1"/>
    <property type="molecule type" value="Genomic_DNA"/>
</dbReference>
<accession>A0A840QUU3</accession>
<dbReference type="GO" id="GO:0016853">
    <property type="term" value="F:isomerase activity"/>
    <property type="evidence" value="ECO:0007669"/>
    <property type="project" value="UniProtKB-KW"/>
</dbReference>
<dbReference type="CDD" id="cd03024">
    <property type="entry name" value="DsbA_FrnE"/>
    <property type="match status" value="1"/>
</dbReference>
<dbReference type="InterPro" id="IPR036249">
    <property type="entry name" value="Thioredoxin-like_sf"/>
</dbReference>
<keyword evidence="3" id="KW-1185">Reference proteome</keyword>
<dbReference type="PANTHER" id="PTHR13887">
    <property type="entry name" value="GLUTATHIONE S-TRANSFERASE KAPPA"/>
    <property type="match status" value="1"/>
</dbReference>
<organism evidence="2 3">
    <name type="scientific">Texcoconibacillus texcoconensis</name>
    <dbReference type="NCBI Taxonomy" id="1095777"/>
    <lineage>
        <taxon>Bacteria</taxon>
        <taxon>Bacillati</taxon>
        <taxon>Bacillota</taxon>
        <taxon>Bacilli</taxon>
        <taxon>Bacillales</taxon>
        <taxon>Bacillaceae</taxon>
        <taxon>Texcoconibacillus</taxon>
    </lineage>
</organism>
<proteinExistence type="predicted"/>
<evidence type="ECO:0000313" key="3">
    <source>
        <dbReference type="Proteomes" id="UP000551878"/>
    </source>
</evidence>
<dbReference type="Pfam" id="PF01323">
    <property type="entry name" value="DSBA"/>
    <property type="match status" value="1"/>
</dbReference>
<sequence>MEYRSFELDPAMEWDVVYNIYEKLANKYGMSVEQAKANIKNMVQMAQGAGLDFQMDTLVLTNTFDAHRLTMLAKQKGLAHEMEERLFKAHYTESKHIGDHQTLIQLAEEVGLDPSRVEELLNSDLMSDQVRADEQEATQLGIKSVPYFLIDREYAITGAQSTEAFVQLLQKVIDGDGKDTNESTRLI</sequence>
<dbReference type="SUPFAM" id="SSF52833">
    <property type="entry name" value="Thioredoxin-like"/>
    <property type="match status" value="1"/>
</dbReference>
<evidence type="ECO:0000313" key="2">
    <source>
        <dbReference type="EMBL" id="MBB5175110.1"/>
    </source>
</evidence>
<gene>
    <name evidence="2" type="ORF">HNQ41_003340</name>
</gene>
<protein>
    <submittedName>
        <fullName evidence="2">Putative DsbA family dithiol-disulfide isomerase</fullName>
    </submittedName>
</protein>
<keyword evidence="2" id="KW-0413">Isomerase</keyword>
<dbReference type="PANTHER" id="PTHR13887:SF41">
    <property type="entry name" value="THIOREDOXIN SUPERFAMILY PROTEIN"/>
    <property type="match status" value="1"/>
</dbReference>
<name>A0A840QUU3_9BACI</name>
<dbReference type="AlphaFoldDB" id="A0A840QUU3"/>
<evidence type="ECO:0000259" key="1">
    <source>
        <dbReference type="Pfam" id="PF01323"/>
    </source>
</evidence>
<reference evidence="2 3" key="1">
    <citation type="submission" date="2020-08" db="EMBL/GenBank/DDBJ databases">
        <title>Genomic Encyclopedia of Type Strains, Phase IV (KMG-IV): sequencing the most valuable type-strain genomes for metagenomic binning, comparative biology and taxonomic classification.</title>
        <authorList>
            <person name="Goeker M."/>
        </authorList>
    </citation>
    <scope>NUCLEOTIDE SEQUENCE [LARGE SCALE GENOMIC DNA]</scope>
    <source>
        <strain evidence="2 3">DSM 24696</strain>
    </source>
</reference>